<dbReference type="RefSeq" id="WP_127706372.1">
    <property type="nucleotide sequence ID" value="NZ_SACK01000007.1"/>
</dbReference>
<dbReference type="GO" id="GO:0016757">
    <property type="term" value="F:glycosyltransferase activity"/>
    <property type="evidence" value="ECO:0007669"/>
    <property type="project" value="UniProtKB-KW"/>
</dbReference>
<dbReference type="OrthoDB" id="502646at2"/>
<protein>
    <submittedName>
        <fullName evidence="4">Glycosyltransferase</fullName>
    </submittedName>
</protein>
<dbReference type="Gene3D" id="3.40.50.2000">
    <property type="entry name" value="Glycogen Phosphorylase B"/>
    <property type="match status" value="1"/>
</dbReference>
<dbReference type="EMBL" id="SACK01000007">
    <property type="protein sequence ID" value="RVT99753.1"/>
    <property type="molecule type" value="Genomic_DNA"/>
</dbReference>
<evidence type="ECO:0000256" key="1">
    <source>
        <dbReference type="ARBA" id="ARBA00022676"/>
    </source>
</evidence>
<sequence>MKVLYICSANIATFSENSNAYQQPYNLCLNSSCTIIAKSKAVINDEIKNLAHRIIYTDLYDTRLSRFSTSKVKRFYNEYFKQHDDFDVIICDFSEWATSIAKQLKKIFNLSWYVLLWDPPFYNRYEIKTGLVWKLERALRLRLYNNTIADATALCFINSGVLAEEQLKFKRFHQLKNGVDLSLIDSIVKTQILKRKQSICNIGRVRMDKGCMEILKAFEFIGAEFPNATLKFVGQIDGTSSEKEKIKRAVETHPYVERIHITGRIPFLSAMNFVAECEIGLHAYSASKYLIYNHLLKIGEYQALGLVPISVRYPGTLDLIEDKKTGIFIKNNEGIFIYEALKEILADNNLYEKISVQARFEVRKRSWAAVTNQMLNIVKVEVYND</sequence>
<evidence type="ECO:0000259" key="3">
    <source>
        <dbReference type="Pfam" id="PF00534"/>
    </source>
</evidence>
<dbReference type="SUPFAM" id="SSF53756">
    <property type="entry name" value="UDP-Glycosyltransferase/glycogen phosphorylase"/>
    <property type="match status" value="1"/>
</dbReference>
<gene>
    <name evidence="4" type="ORF">EOD41_15015</name>
</gene>
<keyword evidence="1" id="KW-0328">Glycosyltransferase</keyword>
<name>A0A437MQ31_9SPHI</name>
<proteinExistence type="predicted"/>
<dbReference type="PANTHER" id="PTHR12526">
    <property type="entry name" value="GLYCOSYLTRANSFERASE"/>
    <property type="match status" value="1"/>
</dbReference>
<organism evidence="4 5">
    <name type="scientific">Mucilaginibacter limnophilus</name>
    <dbReference type="NCBI Taxonomy" id="1932778"/>
    <lineage>
        <taxon>Bacteria</taxon>
        <taxon>Pseudomonadati</taxon>
        <taxon>Bacteroidota</taxon>
        <taxon>Sphingobacteriia</taxon>
        <taxon>Sphingobacteriales</taxon>
        <taxon>Sphingobacteriaceae</taxon>
        <taxon>Mucilaginibacter</taxon>
    </lineage>
</organism>
<dbReference type="Proteomes" id="UP000282759">
    <property type="component" value="Unassembled WGS sequence"/>
</dbReference>
<evidence type="ECO:0000256" key="2">
    <source>
        <dbReference type="ARBA" id="ARBA00022679"/>
    </source>
</evidence>
<dbReference type="PANTHER" id="PTHR12526:SF629">
    <property type="entry name" value="TEICHURONIC ACID BIOSYNTHESIS GLYCOSYLTRANSFERASE TUAH-RELATED"/>
    <property type="match status" value="1"/>
</dbReference>
<reference evidence="4 5" key="1">
    <citation type="submission" date="2019-01" db="EMBL/GenBank/DDBJ databases">
        <authorList>
            <person name="Chen W.-M."/>
        </authorList>
    </citation>
    <scope>NUCLEOTIDE SEQUENCE [LARGE SCALE GENOMIC DNA]</scope>
    <source>
        <strain evidence="4 5">YBJ-36</strain>
    </source>
</reference>
<dbReference type="AlphaFoldDB" id="A0A437MQ31"/>
<keyword evidence="5" id="KW-1185">Reference proteome</keyword>
<feature type="domain" description="Glycosyl transferase family 1" evidence="3">
    <location>
        <begin position="189"/>
        <end position="359"/>
    </location>
</feature>
<dbReference type="InterPro" id="IPR001296">
    <property type="entry name" value="Glyco_trans_1"/>
</dbReference>
<accession>A0A437MQ31</accession>
<comment type="caution">
    <text evidence="4">The sequence shown here is derived from an EMBL/GenBank/DDBJ whole genome shotgun (WGS) entry which is preliminary data.</text>
</comment>
<dbReference type="Pfam" id="PF00534">
    <property type="entry name" value="Glycos_transf_1"/>
    <property type="match status" value="1"/>
</dbReference>
<evidence type="ECO:0000313" key="5">
    <source>
        <dbReference type="Proteomes" id="UP000282759"/>
    </source>
</evidence>
<keyword evidence="2 4" id="KW-0808">Transferase</keyword>
<evidence type="ECO:0000313" key="4">
    <source>
        <dbReference type="EMBL" id="RVT99753.1"/>
    </source>
</evidence>